<name>A0ABN8I064_9NEOP</name>
<dbReference type="InterPro" id="IPR020903">
    <property type="entry name" value="ENaC_CS"/>
</dbReference>
<comment type="subcellular location">
    <subcellularLocation>
        <location evidence="1">Membrane</location>
        <topology evidence="1">Multi-pass membrane protein</topology>
    </subcellularLocation>
</comment>
<evidence type="ECO:0000256" key="5">
    <source>
        <dbReference type="ARBA" id="ARBA00022692"/>
    </source>
</evidence>
<keyword evidence="5 12" id="KW-0812">Transmembrane</keyword>
<evidence type="ECO:0000256" key="12">
    <source>
        <dbReference type="RuleBase" id="RU000679"/>
    </source>
</evidence>
<evidence type="ECO:0000256" key="2">
    <source>
        <dbReference type="ARBA" id="ARBA00007193"/>
    </source>
</evidence>
<dbReference type="PROSITE" id="PS01206">
    <property type="entry name" value="ASC"/>
    <property type="match status" value="1"/>
</dbReference>
<dbReference type="EMBL" id="OW152826">
    <property type="protein sequence ID" value="CAH2042277.1"/>
    <property type="molecule type" value="Genomic_DNA"/>
</dbReference>
<feature type="non-terminal residue" evidence="14">
    <location>
        <position position="310"/>
    </location>
</feature>
<dbReference type="Proteomes" id="UP000837857">
    <property type="component" value="Chromosome 14"/>
</dbReference>
<keyword evidence="4 12" id="KW-0894">Sodium channel</keyword>
<evidence type="ECO:0000256" key="8">
    <source>
        <dbReference type="ARBA" id="ARBA00023065"/>
    </source>
</evidence>
<reference evidence="14" key="1">
    <citation type="submission" date="2022-03" db="EMBL/GenBank/DDBJ databases">
        <authorList>
            <person name="Martin H S."/>
        </authorList>
    </citation>
    <scope>NUCLEOTIDE SEQUENCE</scope>
</reference>
<proteinExistence type="inferred from homology"/>
<keyword evidence="6 13" id="KW-1133">Transmembrane helix</keyword>
<keyword evidence="10 12" id="KW-0739">Sodium transport</keyword>
<evidence type="ECO:0000256" key="13">
    <source>
        <dbReference type="SAM" id="Phobius"/>
    </source>
</evidence>
<evidence type="ECO:0000256" key="9">
    <source>
        <dbReference type="ARBA" id="ARBA00023136"/>
    </source>
</evidence>
<protein>
    <submittedName>
        <fullName evidence="14">Uncharacterized protein</fullName>
    </submittedName>
</protein>
<keyword evidence="8 12" id="KW-0406">Ion transport</keyword>
<dbReference type="InterPro" id="IPR001873">
    <property type="entry name" value="ENaC"/>
</dbReference>
<keyword evidence="3 12" id="KW-0813">Transport</keyword>
<evidence type="ECO:0000256" key="11">
    <source>
        <dbReference type="ARBA" id="ARBA00023303"/>
    </source>
</evidence>
<evidence type="ECO:0000313" key="14">
    <source>
        <dbReference type="EMBL" id="CAH2042277.1"/>
    </source>
</evidence>
<keyword evidence="9 13" id="KW-0472">Membrane</keyword>
<gene>
    <name evidence="14" type="ORF">IPOD504_LOCUS3704</name>
</gene>
<evidence type="ECO:0000256" key="3">
    <source>
        <dbReference type="ARBA" id="ARBA00022448"/>
    </source>
</evidence>
<accession>A0ABN8I064</accession>
<evidence type="ECO:0000256" key="7">
    <source>
        <dbReference type="ARBA" id="ARBA00023053"/>
    </source>
</evidence>
<dbReference type="PRINTS" id="PR01078">
    <property type="entry name" value="AMINACHANNEL"/>
</dbReference>
<evidence type="ECO:0000313" key="15">
    <source>
        <dbReference type="Proteomes" id="UP000837857"/>
    </source>
</evidence>
<dbReference type="PANTHER" id="PTHR11690">
    <property type="entry name" value="AMILORIDE-SENSITIVE SODIUM CHANNEL-RELATED"/>
    <property type="match status" value="1"/>
</dbReference>
<organism evidence="14 15">
    <name type="scientific">Iphiclides podalirius</name>
    <name type="common">scarce swallowtail</name>
    <dbReference type="NCBI Taxonomy" id="110791"/>
    <lineage>
        <taxon>Eukaryota</taxon>
        <taxon>Metazoa</taxon>
        <taxon>Ecdysozoa</taxon>
        <taxon>Arthropoda</taxon>
        <taxon>Hexapoda</taxon>
        <taxon>Insecta</taxon>
        <taxon>Pterygota</taxon>
        <taxon>Neoptera</taxon>
        <taxon>Endopterygota</taxon>
        <taxon>Lepidoptera</taxon>
        <taxon>Glossata</taxon>
        <taxon>Ditrysia</taxon>
        <taxon>Papilionoidea</taxon>
        <taxon>Papilionidae</taxon>
        <taxon>Papilioninae</taxon>
        <taxon>Iphiclides</taxon>
    </lineage>
</organism>
<evidence type="ECO:0000256" key="4">
    <source>
        <dbReference type="ARBA" id="ARBA00022461"/>
    </source>
</evidence>
<keyword evidence="15" id="KW-1185">Reference proteome</keyword>
<dbReference type="Pfam" id="PF00858">
    <property type="entry name" value="ASC"/>
    <property type="match status" value="1"/>
</dbReference>
<evidence type="ECO:0000256" key="6">
    <source>
        <dbReference type="ARBA" id="ARBA00022989"/>
    </source>
</evidence>
<evidence type="ECO:0000256" key="1">
    <source>
        <dbReference type="ARBA" id="ARBA00004141"/>
    </source>
</evidence>
<dbReference type="PANTHER" id="PTHR11690:SF288">
    <property type="entry name" value="AMILORIDE-SENSITIVE NA+ CHANNEL-RELATED"/>
    <property type="match status" value="1"/>
</dbReference>
<evidence type="ECO:0000256" key="10">
    <source>
        <dbReference type="ARBA" id="ARBA00023201"/>
    </source>
</evidence>
<feature type="transmembrane region" description="Helical" evidence="13">
    <location>
        <begin position="272"/>
        <end position="300"/>
    </location>
</feature>
<dbReference type="Gene3D" id="1.10.287.770">
    <property type="entry name" value="YojJ-like"/>
    <property type="match status" value="1"/>
</dbReference>
<dbReference type="Gene3D" id="1.10.287.820">
    <property type="entry name" value="Acid-sensing ion channel domain"/>
    <property type="match status" value="1"/>
</dbReference>
<keyword evidence="7" id="KW-0915">Sodium</keyword>
<keyword evidence="11 12" id="KW-0407">Ion channel</keyword>
<comment type="similarity">
    <text evidence="2 12">Belongs to the amiloride-sensitive sodium channel (TC 1.A.6) family.</text>
</comment>
<sequence length="310" mass="35549">MLSAEEIFRVENLHNDYFHTYGNTKSAWSLESGYESNSTAESYPFRGLVHDFDLTLLTDVRDIDRRCRGPVQGFQIWLHNPAELPHMSQNFFRLSLKYQSNVIVKPILTKTSHYLVDYSPLKRRCYFSKERYLKYFRTYTESNCRLECAANYTIKQCDCVPSYLPHGPNTKICGGGKSQCIIEALEELSLANSKLDVTANEKNKACGCPKACTELKYITEVSQDIYDIATMGKLFNPDNPQGRRVPSGLTIKLAKEKFTSMRRSELYSTVEFLAHCGGIMGLFIGFSILSLMEIVFYFTLRLWCVIVKND</sequence>